<proteinExistence type="predicted"/>
<evidence type="ECO:0000313" key="3">
    <source>
        <dbReference type="Proteomes" id="UP000440096"/>
    </source>
</evidence>
<keyword evidence="3" id="KW-1185">Reference proteome</keyword>
<keyword evidence="1" id="KW-1133">Transmembrane helix</keyword>
<dbReference type="Proteomes" id="UP000440096">
    <property type="component" value="Unassembled WGS sequence"/>
</dbReference>
<reference evidence="2 3" key="1">
    <citation type="submission" date="2019-11" db="EMBL/GenBank/DDBJ databases">
        <title>Draft genome of Amycolatopsis RM579.</title>
        <authorList>
            <person name="Duangmal K."/>
            <person name="Mingma R."/>
        </authorList>
    </citation>
    <scope>NUCLEOTIDE SEQUENCE [LARGE SCALE GENOMIC DNA]</scope>
    <source>
        <strain evidence="2 3">RM579</strain>
    </source>
</reference>
<name>A0A6N7Z8Z6_9PSEU</name>
<dbReference type="EMBL" id="WMBA01000049">
    <property type="protein sequence ID" value="MTD57526.1"/>
    <property type="molecule type" value="Genomic_DNA"/>
</dbReference>
<feature type="transmembrane region" description="Helical" evidence="1">
    <location>
        <begin position="6"/>
        <end position="28"/>
    </location>
</feature>
<keyword evidence="1" id="KW-0812">Transmembrane</keyword>
<evidence type="ECO:0000313" key="2">
    <source>
        <dbReference type="EMBL" id="MTD57526.1"/>
    </source>
</evidence>
<gene>
    <name evidence="2" type="ORF">GKO32_26650</name>
</gene>
<accession>A0A6N7Z8Z6</accession>
<organism evidence="2 3">
    <name type="scientific">Amycolatopsis pithecellobii</name>
    <dbReference type="NCBI Taxonomy" id="664692"/>
    <lineage>
        <taxon>Bacteria</taxon>
        <taxon>Bacillati</taxon>
        <taxon>Actinomycetota</taxon>
        <taxon>Actinomycetes</taxon>
        <taxon>Pseudonocardiales</taxon>
        <taxon>Pseudonocardiaceae</taxon>
        <taxon>Amycolatopsis</taxon>
    </lineage>
</organism>
<sequence>MTWSTYGTYLIFVVLVVLAPGPDTMVTLKNALAGGT</sequence>
<evidence type="ECO:0000256" key="1">
    <source>
        <dbReference type="SAM" id="Phobius"/>
    </source>
</evidence>
<keyword evidence="1" id="KW-0472">Membrane</keyword>
<protein>
    <submittedName>
        <fullName evidence="2">LysE family translocator</fullName>
    </submittedName>
</protein>
<comment type="caution">
    <text evidence="2">The sequence shown here is derived from an EMBL/GenBank/DDBJ whole genome shotgun (WGS) entry which is preliminary data.</text>
</comment>
<dbReference type="AlphaFoldDB" id="A0A6N7Z8Z6"/>
<feature type="non-terminal residue" evidence="2">
    <location>
        <position position="36"/>
    </location>
</feature>